<evidence type="ECO:0000313" key="2">
    <source>
        <dbReference type="EMBL" id="MBS3063342.1"/>
    </source>
</evidence>
<name>A0A8T4LBK9_9ARCH</name>
<comment type="caution">
    <text evidence="2">The sequence shown here is derived from an EMBL/GenBank/DDBJ whole genome shotgun (WGS) entry which is preliminary data.</text>
</comment>
<evidence type="ECO:0008006" key="4">
    <source>
        <dbReference type="Google" id="ProtNLM"/>
    </source>
</evidence>
<sequence>MDKRLLVVSLAFLLIASTVSAGWLEDLFGWFNPTGEAAAAQKVTAKEISVVGANPTKAALSAPAVAATGSPLVVNCTGESTMRPPNSTLPFKVEIAVNGKEDAQFTVPQVYASGSTFTAQATLTGFTAASAGSTATITCTPKKIRQGSGVSFHKSTGKVQFRNVKPDFVVSAVDAPYLSGQKSANPLRLGEAFAVKVTVTNTSDAAYNGPLSVEVKVGSDPTQYINAVGSASLAASQGTFDFMVDAVAPAARPANVSSQEWSQQLVATVNPPGELAIDELKNDSKNSKTGSVRVGNVPLPGGVGQPPGSGAYDLEALVTHTPTTDAEGRQVLTFDFKVKNNGTPLNLDTFGGVYVRYFITGVPVSAVKVPVEQVSAARLRKPSGQTYGLTGYYGLQQALAQASDYATLFSIQVTRPTGNTAAISARMVIDPMGVTSGQDSSPANNEFTDAVAYNAPPVQDCTATNTCKVTQATATSPAVAASGAKTGVLQPVALTTTLKATTGQGQVMVVTVLERTNGILLSKQIGLVSLAANADTPFTASHYTTRRAGRATVRVWTLDGKHKLAERSQSFNLGGTEEDSDAT</sequence>
<proteinExistence type="predicted"/>
<protein>
    <recommendedName>
        <fullName evidence="4">CARDB domain-containing protein</fullName>
    </recommendedName>
</protein>
<organism evidence="2 3">
    <name type="scientific">Candidatus Iainarchaeum sp</name>
    <dbReference type="NCBI Taxonomy" id="3101447"/>
    <lineage>
        <taxon>Archaea</taxon>
        <taxon>Candidatus Iainarchaeota</taxon>
        <taxon>Candidatus Iainarchaeia</taxon>
        <taxon>Candidatus Iainarchaeales</taxon>
        <taxon>Candidatus Iainarchaeaceae</taxon>
        <taxon>Candidatus Iainarchaeum</taxon>
    </lineage>
</organism>
<accession>A0A8T4LBK9</accession>
<gene>
    <name evidence="2" type="ORF">J4203_05720</name>
</gene>
<evidence type="ECO:0000313" key="3">
    <source>
        <dbReference type="Proteomes" id="UP000678237"/>
    </source>
</evidence>
<reference evidence="2" key="2">
    <citation type="submission" date="2021-05" db="EMBL/GenBank/DDBJ databases">
        <title>Protein family content uncovers lineage relationships and bacterial pathway maintenance mechanisms in DPANN archaea.</title>
        <authorList>
            <person name="Castelle C.J."/>
            <person name="Meheust R."/>
            <person name="Jaffe A.L."/>
            <person name="Seitz K."/>
            <person name="Gong X."/>
            <person name="Baker B.J."/>
            <person name="Banfield J.F."/>
        </authorList>
    </citation>
    <scope>NUCLEOTIDE SEQUENCE</scope>
    <source>
        <strain evidence="2">RIFCSPLOWO2_01_FULL_58_19</strain>
    </source>
</reference>
<feature type="region of interest" description="Disordered" evidence="1">
    <location>
        <begin position="284"/>
        <end position="306"/>
    </location>
</feature>
<dbReference type="AlphaFoldDB" id="A0A8T4LBK9"/>
<evidence type="ECO:0000256" key="1">
    <source>
        <dbReference type="SAM" id="MobiDB-lite"/>
    </source>
</evidence>
<reference evidence="2" key="1">
    <citation type="submission" date="2021-03" db="EMBL/GenBank/DDBJ databases">
        <authorList>
            <person name="Jaffe A."/>
        </authorList>
    </citation>
    <scope>NUCLEOTIDE SEQUENCE</scope>
    <source>
        <strain evidence="2">RIFCSPLOWO2_01_FULL_58_19</strain>
    </source>
</reference>
<dbReference type="Proteomes" id="UP000678237">
    <property type="component" value="Unassembled WGS sequence"/>
</dbReference>
<dbReference type="EMBL" id="JAGVWE010000005">
    <property type="protein sequence ID" value="MBS3063342.1"/>
    <property type="molecule type" value="Genomic_DNA"/>
</dbReference>